<dbReference type="EMBL" id="EU744248">
    <property type="protein sequence ID" value="ACE79822.1"/>
    <property type="molecule type" value="Genomic_DNA"/>
</dbReference>
<dbReference type="OrthoDB" id="19134at10239"/>
<evidence type="ECO:0000313" key="2">
    <source>
        <dbReference type="EMBL" id="ACE79822.1"/>
    </source>
</evidence>
<sequence length="101" mass="11223">MLMTKRLAFVVWFVVGAVMLAAVLVAPSARADGFSGCEHRSVSHQLEHGGLRADSDWHVSHGDLPTCDPEKKSESKHDSAGPGKDRGKDKKSRYCRSRWWC</sequence>
<dbReference type="KEGG" id="vg:6417494"/>
<dbReference type="Proteomes" id="UP000001724">
    <property type="component" value="Segment"/>
</dbReference>
<keyword evidence="3" id="KW-1185">Reference proteome</keyword>
<dbReference type="Pfam" id="PF23829">
    <property type="entry name" value="DUF7199"/>
    <property type="match status" value="1"/>
</dbReference>
<feature type="compositionally biased region" description="Basic residues" evidence="1">
    <location>
        <begin position="89"/>
        <end position="101"/>
    </location>
</feature>
<feature type="region of interest" description="Disordered" evidence="1">
    <location>
        <begin position="53"/>
        <end position="101"/>
    </location>
</feature>
<organism evidence="2 3">
    <name type="scientific">Mycobacterium phage KBG</name>
    <dbReference type="NCBI Taxonomy" id="2914011"/>
    <lineage>
        <taxon>Viruses</taxon>
        <taxon>Duplodnaviria</taxon>
        <taxon>Heunggongvirae</taxon>
        <taxon>Uroviricota</taxon>
        <taxon>Caudoviricetes</taxon>
        <taxon>Fromanvirus</taxon>
        <taxon>Fromanvirus KBG</taxon>
    </lineage>
</organism>
<evidence type="ECO:0000256" key="1">
    <source>
        <dbReference type="SAM" id="MobiDB-lite"/>
    </source>
</evidence>
<name>B3VG45_9CAUD</name>
<protein>
    <recommendedName>
        <fullName evidence="4">RDF protein</fullName>
    </recommendedName>
</protein>
<proteinExistence type="predicted"/>
<reference evidence="2 3" key="1">
    <citation type="submission" date="2008-05" db="EMBL/GenBank/DDBJ databases">
        <authorList>
            <person name="Germane K.L."/>
            <person name="Pedulla M.L."/>
            <person name="Houtz J.M."/>
            <person name="Miake-Lye S."/>
            <person name="Weber R.J."/>
            <person name="Chambers R.A."/>
            <person name="Jacobs-Sera D."/>
            <person name="Hendrix R.W."/>
            <person name="Hatfull G.F."/>
        </authorList>
    </citation>
    <scope>NUCLEOTIDE SEQUENCE [LARGE SCALE GENOMIC DNA]</scope>
</reference>
<accession>B3VG45</accession>
<evidence type="ECO:0000313" key="3">
    <source>
        <dbReference type="Proteomes" id="UP000001724"/>
    </source>
</evidence>
<dbReference type="GeneID" id="6417494"/>
<evidence type="ECO:0008006" key="4">
    <source>
        <dbReference type="Google" id="ProtNLM"/>
    </source>
</evidence>
<gene>
    <name evidence="2" type="ORF">KBG_74</name>
</gene>
<dbReference type="InterPro" id="IPR055623">
    <property type="entry name" value="DUF7199"/>
</dbReference>
<dbReference type="RefSeq" id="YP_001994532.1">
    <property type="nucleotide sequence ID" value="NC_011019.1"/>
</dbReference>
<feature type="compositionally biased region" description="Basic and acidic residues" evidence="1">
    <location>
        <begin position="68"/>
        <end position="88"/>
    </location>
</feature>